<accession>A0A9Q4II22</accession>
<organism evidence="4 5">
    <name type="scientific">Corynebacterium pilbarense</name>
    <dbReference type="NCBI Taxonomy" id="1288393"/>
    <lineage>
        <taxon>Bacteria</taxon>
        <taxon>Bacillati</taxon>
        <taxon>Actinomycetota</taxon>
        <taxon>Actinomycetes</taxon>
        <taxon>Mycobacteriales</taxon>
        <taxon>Corynebacteriaceae</taxon>
        <taxon>Corynebacterium</taxon>
    </lineage>
</organism>
<dbReference type="Proteomes" id="UP001071110">
    <property type="component" value="Unassembled WGS sequence"/>
</dbReference>
<feature type="chain" id="PRO_5040123535" description="Gram-positive cocci surface proteins LPxTG domain-containing protein" evidence="3">
    <location>
        <begin position="28"/>
        <end position="281"/>
    </location>
</feature>
<proteinExistence type="predicted"/>
<evidence type="ECO:0000256" key="3">
    <source>
        <dbReference type="SAM" id="SignalP"/>
    </source>
</evidence>
<evidence type="ECO:0008006" key="6">
    <source>
        <dbReference type="Google" id="ProtNLM"/>
    </source>
</evidence>
<evidence type="ECO:0000313" key="4">
    <source>
        <dbReference type="EMBL" id="MCZ2221326.1"/>
    </source>
</evidence>
<evidence type="ECO:0000313" key="5">
    <source>
        <dbReference type="Proteomes" id="UP001071110"/>
    </source>
</evidence>
<evidence type="ECO:0000256" key="2">
    <source>
        <dbReference type="SAM" id="Phobius"/>
    </source>
</evidence>
<keyword evidence="2" id="KW-1133">Transmembrane helix</keyword>
<name>A0A9Q4II22_9CORY</name>
<dbReference type="RefSeq" id="WP_269027985.1">
    <property type="nucleotide sequence ID" value="NZ_BAABDP010000022.1"/>
</dbReference>
<gene>
    <name evidence="4" type="ORF">NUW87_08070</name>
</gene>
<keyword evidence="2" id="KW-0472">Membrane</keyword>
<dbReference type="AlphaFoldDB" id="A0A9Q4II22"/>
<keyword evidence="3" id="KW-0732">Signal</keyword>
<evidence type="ECO:0000256" key="1">
    <source>
        <dbReference type="SAM" id="MobiDB-lite"/>
    </source>
</evidence>
<protein>
    <recommendedName>
        <fullName evidence="6">Gram-positive cocci surface proteins LPxTG domain-containing protein</fullName>
    </recommendedName>
</protein>
<keyword evidence="2" id="KW-0812">Transmembrane</keyword>
<feature type="compositionally biased region" description="Low complexity" evidence="1">
    <location>
        <begin position="110"/>
        <end position="131"/>
    </location>
</feature>
<dbReference type="EMBL" id="JANRML010000009">
    <property type="protein sequence ID" value="MCZ2221326.1"/>
    <property type="molecule type" value="Genomic_DNA"/>
</dbReference>
<keyword evidence="5" id="KW-1185">Reference proteome</keyword>
<reference evidence="4" key="1">
    <citation type="submission" date="2022-08" db="EMBL/GenBank/DDBJ databases">
        <title>Corynebacterium sp. nov., isolated from clinical breast specimens.</title>
        <authorList>
            <person name="Zhang T."/>
        </authorList>
    </citation>
    <scope>NUCLEOTIDE SEQUENCE</scope>
    <source>
        <strain evidence="4">CCUG 57942</strain>
    </source>
</reference>
<sequence length="281" mass="28796">MYRTTRAAAVATAAAAALLAAPVAATAQDLPAETADAHGEQYFLNEEGSHYVRTLQEAAQPYAQLDSGQQERAVAVADAAVAGLIGSGVIRDQPADQPTGEPVPTDPEVTEAPAETPVEAPAEAPTEVPSPENAPEEPLGAEDVNPADDNPVAHGLVKFPPVLTLDGKTFFLNKDGHTFVADITRVNADVTPEEAADSEAMIEANAGEIGRQGLEAARAAGEAVEAVEAVAQNQVATPYAAPARGLGAETGSNTVARALFALALASALGAGFFAFARRRLI</sequence>
<feature type="signal peptide" evidence="3">
    <location>
        <begin position="1"/>
        <end position="27"/>
    </location>
</feature>
<feature type="region of interest" description="Disordered" evidence="1">
    <location>
        <begin position="88"/>
        <end position="150"/>
    </location>
</feature>
<feature type="transmembrane region" description="Helical" evidence="2">
    <location>
        <begin position="258"/>
        <end position="276"/>
    </location>
</feature>
<comment type="caution">
    <text evidence="4">The sequence shown here is derived from an EMBL/GenBank/DDBJ whole genome shotgun (WGS) entry which is preliminary data.</text>
</comment>